<gene>
    <name evidence="5" type="ORF">D4765_12075</name>
</gene>
<dbReference type="PROSITE" id="PS50893">
    <property type="entry name" value="ABC_TRANSPORTER_2"/>
    <property type="match status" value="2"/>
</dbReference>
<dbReference type="RefSeq" id="WP_136642549.1">
    <property type="nucleotide sequence ID" value="NZ_QYRT01000023.1"/>
</dbReference>
<evidence type="ECO:0000313" key="5">
    <source>
        <dbReference type="EMBL" id="TIH34834.1"/>
    </source>
</evidence>
<dbReference type="AlphaFoldDB" id="A0A4V4REQ7"/>
<feature type="domain" description="ABC transporter" evidence="4">
    <location>
        <begin position="302"/>
        <end position="550"/>
    </location>
</feature>
<evidence type="ECO:0000256" key="2">
    <source>
        <dbReference type="ARBA" id="ARBA00022741"/>
    </source>
</evidence>
<dbReference type="SUPFAM" id="SSF52540">
    <property type="entry name" value="P-loop containing nucleoside triphosphate hydrolases"/>
    <property type="match status" value="2"/>
</dbReference>
<dbReference type="Pfam" id="PF08352">
    <property type="entry name" value="oligo_HPY"/>
    <property type="match status" value="2"/>
</dbReference>
<dbReference type="GO" id="GO:0055085">
    <property type="term" value="P:transmembrane transport"/>
    <property type="evidence" value="ECO:0007669"/>
    <property type="project" value="UniProtKB-ARBA"/>
</dbReference>
<dbReference type="InterPro" id="IPR027417">
    <property type="entry name" value="P-loop_NTPase"/>
</dbReference>
<keyword evidence="2" id="KW-0547">Nucleotide-binding</keyword>
<dbReference type="OrthoDB" id="4008250at2"/>
<organism evidence="5 6">
    <name type="scientific">Subtercola vilae</name>
    <dbReference type="NCBI Taxonomy" id="2056433"/>
    <lineage>
        <taxon>Bacteria</taxon>
        <taxon>Bacillati</taxon>
        <taxon>Actinomycetota</taxon>
        <taxon>Actinomycetes</taxon>
        <taxon>Micrococcales</taxon>
        <taxon>Microbacteriaceae</taxon>
        <taxon>Subtercola</taxon>
    </lineage>
</organism>
<keyword evidence="1" id="KW-0813">Transport</keyword>
<dbReference type="InterPro" id="IPR017871">
    <property type="entry name" value="ABC_transporter-like_CS"/>
</dbReference>
<evidence type="ECO:0000313" key="6">
    <source>
        <dbReference type="Proteomes" id="UP000306192"/>
    </source>
</evidence>
<evidence type="ECO:0000256" key="1">
    <source>
        <dbReference type="ARBA" id="ARBA00022448"/>
    </source>
</evidence>
<protein>
    <submittedName>
        <fullName evidence="5">ABC transporter ATP-binding protein</fullName>
    </submittedName>
</protein>
<dbReference type="PROSITE" id="PS00211">
    <property type="entry name" value="ABC_TRANSPORTER_1"/>
    <property type="match status" value="2"/>
</dbReference>
<dbReference type="SMART" id="SM00382">
    <property type="entry name" value="AAA"/>
    <property type="match status" value="2"/>
</dbReference>
<dbReference type="Pfam" id="PF00005">
    <property type="entry name" value="ABC_tran"/>
    <property type="match status" value="2"/>
</dbReference>
<dbReference type="GO" id="GO:0015833">
    <property type="term" value="P:peptide transport"/>
    <property type="evidence" value="ECO:0007669"/>
    <property type="project" value="InterPro"/>
</dbReference>
<sequence>MTTPLVEITSLSVTYSREGRSSAAVTDLSLRIAPGETVAIVGESGSGKSTTANALLGLLAAGGRVTGGTIRVGGVDTTRASQRVLRGIRGRVIGLVPQDPMVALNPTLRVGPQVAEAVRRRGGVPKRSVNAEVLEALEAAGLDNVVLRARQYPHELSGGMRQRVLIASALAGHPQLIVADEPTSALDVTVQKRILDHLASLVASRGISLLIITHDLGVAADRADRVLVMQGGRVVEQGRPADILVSPAKEYTRRLIAAAPGLSPDGRVKVRHAAGSAAPVGSAARRGAAVPLEAAASRAPILSIVGVSKDYRLPRSPDGERTFRAIDSVTLDVPTGQTLALVGESGSGKTTTLRVALGLEKPTAGRVLFDGTDITDTRWSELRPLRQRFQLVHQNPYSSLDPKFTVGQSIIEPLVSFGIGDRVSRRARLRELLDQVALPAAFADRRPAELSGGQRQRVAIARALSVKPDLVFLDEPVSALDVSVQEQILTLLASLQNELGVSYLFISHDLAVVAQIAHRVAVLNRGAVVEHGVTADVFTSPQSPYTRALLDAIPGRARSLPPSLPPHLRIESAKFAGVSGRHPQTSPSGFRG</sequence>
<dbReference type="InterPro" id="IPR003439">
    <property type="entry name" value="ABC_transporter-like_ATP-bd"/>
</dbReference>
<dbReference type="Gene3D" id="3.40.50.300">
    <property type="entry name" value="P-loop containing nucleotide triphosphate hydrolases"/>
    <property type="match status" value="2"/>
</dbReference>
<dbReference type="InterPro" id="IPR013563">
    <property type="entry name" value="Oligopep_ABC_C"/>
</dbReference>
<dbReference type="InterPro" id="IPR050319">
    <property type="entry name" value="ABC_transp_ATP-bind"/>
</dbReference>
<dbReference type="NCBIfam" id="NF007739">
    <property type="entry name" value="PRK10419.1"/>
    <property type="match status" value="2"/>
</dbReference>
<dbReference type="EMBL" id="QYRT01000023">
    <property type="protein sequence ID" value="TIH34834.1"/>
    <property type="molecule type" value="Genomic_DNA"/>
</dbReference>
<feature type="domain" description="ABC transporter" evidence="4">
    <location>
        <begin position="8"/>
        <end position="256"/>
    </location>
</feature>
<dbReference type="NCBIfam" id="NF008453">
    <property type="entry name" value="PRK11308.1"/>
    <property type="match status" value="2"/>
</dbReference>
<dbReference type="Proteomes" id="UP000306192">
    <property type="component" value="Unassembled WGS sequence"/>
</dbReference>
<dbReference type="CDD" id="cd03257">
    <property type="entry name" value="ABC_NikE_OppD_transporters"/>
    <property type="match status" value="2"/>
</dbReference>
<name>A0A4V4REQ7_9MICO</name>
<keyword evidence="3 5" id="KW-0067">ATP-binding</keyword>
<evidence type="ECO:0000259" key="4">
    <source>
        <dbReference type="PROSITE" id="PS50893"/>
    </source>
</evidence>
<dbReference type="InterPro" id="IPR003593">
    <property type="entry name" value="AAA+_ATPase"/>
</dbReference>
<dbReference type="PANTHER" id="PTHR43776">
    <property type="entry name" value="TRANSPORT ATP-BINDING PROTEIN"/>
    <property type="match status" value="1"/>
</dbReference>
<reference evidence="5 6" key="1">
    <citation type="journal article" date="2019" name="Microorganisms">
        <title>Systematic Affiliation and Genome Analysis of Subtercola vilae DB165(T) with Particular Emphasis on Cold Adaptation of an Isolate from a High-Altitude Cold Volcano Lake.</title>
        <authorList>
            <person name="Villalobos A.S."/>
            <person name="Wiese J."/>
            <person name="Imhoff J.F."/>
            <person name="Dorador C."/>
            <person name="Keller A."/>
            <person name="Hentschel U."/>
        </authorList>
    </citation>
    <scope>NUCLEOTIDE SEQUENCE [LARGE SCALE GENOMIC DNA]</scope>
    <source>
        <strain evidence="5 6">DB165</strain>
    </source>
</reference>
<evidence type="ECO:0000256" key="3">
    <source>
        <dbReference type="ARBA" id="ARBA00022840"/>
    </source>
</evidence>
<dbReference type="GO" id="GO:0016887">
    <property type="term" value="F:ATP hydrolysis activity"/>
    <property type="evidence" value="ECO:0007669"/>
    <property type="project" value="InterPro"/>
</dbReference>
<dbReference type="GO" id="GO:0005524">
    <property type="term" value="F:ATP binding"/>
    <property type="evidence" value="ECO:0007669"/>
    <property type="project" value="UniProtKB-KW"/>
</dbReference>
<proteinExistence type="predicted"/>
<accession>A0A4V4REQ7</accession>
<comment type="caution">
    <text evidence="5">The sequence shown here is derived from an EMBL/GenBank/DDBJ whole genome shotgun (WGS) entry which is preliminary data.</text>
</comment>
<keyword evidence="6" id="KW-1185">Reference proteome</keyword>